<dbReference type="AlphaFoldDB" id="A0A838Y1K2"/>
<protein>
    <recommendedName>
        <fullName evidence="4">Hydantoin racemase</fullName>
    </recommendedName>
</protein>
<evidence type="ECO:0000256" key="1">
    <source>
        <dbReference type="ARBA" id="ARBA00038414"/>
    </source>
</evidence>
<proteinExistence type="inferred from homology"/>
<dbReference type="InterPro" id="IPR052186">
    <property type="entry name" value="Hydantoin_racemase-like"/>
</dbReference>
<dbReference type="RefSeq" id="WP_181761285.1">
    <property type="nucleotide sequence ID" value="NZ_BMCR01000007.1"/>
</dbReference>
<dbReference type="InterPro" id="IPR015942">
    <property type="entry name" value="Asp/Glu/hydantoin_racemase"/>
</dbReference>
<comment type="similarity">
    <text evidence="1">Belongs to the HyuE racemase family.</text>
</comment>
<dbReference type="PANTHER" id="PTHR28047">
    <property type="entry name" value="PROTEIN DCG1"/>
    <property type="match status" value="1"/>
</dbReference>
<evidence type="ECO:0000313" key="2">
    <source>
        <dbReference type="EMBL" id="MBA4613094.1"/>
    </source>
</evidence>
<reference evidence="2 3" key="1">
    <citation type="submission" date="2020-07" db="EMBL/GenBank/DDBJ databases">
        <authorList>
            <person name="Li M."/>
        </authorList>
    </citation>
    <scope>NUCLEOTIDE SEQUENCE [LARGE SCALE GENOMIC DNA]</scope>
    <source>
        <strain evidence="2 3">DSM 23284</strain>
    </source>
</reference>
<evidence type="ECO:0008006" key="4">
    <source>
        <dbReference type="Google" id="ProtNLM"/>
    </source>
</evidence>
<dbReference type="GO" id="GO:0047661">
    <property type="term" value="F:amino-acid racemase activity"/>
    <property type="evidence" value="ECO:0007669"/>
    <property type="project" value="InterPro"/>
</dbReference>
<comment type="caution">
    <text evidence="2">The sequence shown here is derived from an EMBL/GenBank/DDBJ whole genome shotgun (WGS) entry which is preliminary data.</text>
</comment>
<dbReference type="Proteomes" id="UP000559404">
    <property type="component" value="Unassembled WGS sequence"/>
</dbReference>
<reference evidence="2 3" key="2">
    <citation type="submission" date="2020-08" db="EMBL/GenBank/DDBJ databases">
        <title>Stappia taiwanensis sp. nov., isolated from a coastal thermal spring.</title>
        <authorList>
            <person name="Kampfer P."/>
        </authorList>
    </citation>
    <scope>NUCLEOTIDE SEQUENCE [LARGE SCALE GENOMIC DNA]</scope>
    <source>
        <strain evidence="2 3">DSM 23284</strain>
    </source>
</reference>
<sequence>MRIWHQSSVDLENYPHYHASMLRHYEKILHPDTQMTFVGVPVDTWGGLSPSDFIGSPYLYQQTLSNLLYTNCLRAEREGYDAFVIGSYTAPFLRECRSLVNIPVISMPESTILVGCSMAQKIGLVTLNDENRWFLQTMVSSNKFEGRIAGIEVVEPALNEKELEDAFADPTDYIARFTEVSRRVIAMGADVIVPAEGIVAEVVYKAGLTEIDGVCVMDGIGIPLAYAQMLGSLHRSTGLHAGRKWHYVSPGAEALARFPPLARG</sequence>
<name>A0A838Y1K2_9HYPH</name>
<dbReference type="Gene3D" id="3.40.50.12500">
    <property type="match status" value="1"/>
</dbReference>
<dbReference type="InterPro" id="IPR053714">
    <property type="entry name" value="Iso_Racemase_Enz_sf"/>
</dbReference>
<keyword evidence="3" id="KW-1185">Reference proteome</keyword>
<dbReference type="PANTHER" id="PTHR28047:SF5">
    <property type="entry name" value="PROTEIN DCG1"/>
    <property type="match status" value="1"/>
</dbReference>
<gene>
    <name evidence="2" type="ORF">H1W37_15640</name>
</gene>
<evidence type="ECO:0000313" key="3">
    <source>
        <dbReference type="Proteomes" id="UP000559404"/>
    </source>
</evidence>
<dbReference type="Pfam" id="PF01177">
    <property type="entry name" value="Asp_Glu_race"/>
    <property type="match status" value="1"/>
</dbReference>
<organism evidence="2 3">
    <name type="scientific">Stappia taiwanensis</name>
    <dbReference type="NCBI Taxonomy" id="992267"/>
    <lineage>
        <taxon>Bacteria</taxon>
        <taxon>Pseudomonadati</taxon>
        <taxon>Pseudomonadota</taxon>
        <taxon>Alphaproteobacteria</taxon>
        <taxon>Hyphomicrobiales</taxon>
        <taxon>Stappiaceae</taxon>
        <taxon>Stappia</taxon>
    </lineage>
</organism>
<accession>A0A838Y1K2</accession>
<dbReference type="EMBL" id="JACEON010000015">
    <property type="protein sequence ID" value="MBA4613094.1"/>
    <property type="molecule type" value="Genomic_DNA"/>
</dbReference>